<proteinExistence type="predicted"/>
<protein>
    <submittedName>
        <fullName evidence="1">Uncharacterized protein</fullName>
    </submittedName>
</protein>
<dbReference type="EMBL" id="JACXVP010000011">
    <property type="protein sequence ID" value="KAG5574250.1"/>
    <property type="molecule type" value="Genomic_DNA"/>
</dbReference>
<dbReference type="Proteomes" id="UP000824120">
    <property type="component" value="Chromosome 11"/>
</dbReference>
<organism evidence="1 2">
    <name type="scientific">Solanum commersonii</name>
    <name type="common">Commerson's wild potato</name>
    <name type="synonym">Commerson's nightshade</name>
    <dbReference type="NCBI Taxonomy" id="4109"/>
    <lineage>
        <taxon>Eukaryota</taxon>
        <taxon>Viridiplantae</taxon>
        <taxon>Streptophyta</taxon>
        <taxon>Embryophyta</taxon>
        <taxon>Tracheophyta</taxon>
        <taxon>Spermatophyta</taxon>
        <taxon>Magnoliopsida</taxon>
        <taxon>eudicotyledons</taxon>
        <taxon>Gunneridae</taxon>
        <taxon>Pentapetalae</taxon>
        <taxon>asterids</taxon>
        <taxon>lamiids</taxon>
        <taxon>Solanales</taxon>
        <taxon>Solanaceae</taxon>
        <taxon>Solanoideae</taxon>
        <taxon>Solaneae</taxon>
        <taxon>Solanum</taxon>
    </lineage>
</organism>
<accession>A0A9J5WF63</accession>
<evidence type="ECO:0000313" key="1">
    <source>
        <dbReference type="EMBL" id="KAG5574250.1"/>
    </source>
</evidence>
<name>A0A9J5WF63_SOLCO</name>
<comment type="caution">
    <text evidence="1">The sequence shown here is derived from an EMBL/GenBank/DDBJ whole genome shotgun (WGS) entry which is preliminary data.</text>
</comment>
<dbReference type="AlphaFoldDB" id="A0A9J5WF63"/>
<evidence type="ECO:0000313" key="2">
    <source>
        <dbReference type="Proteomes" id="UP000824120"/>
    </source>
</evidence>
<sequence>MYASVISSEFGDTAYEGNMYVQFGWMKEASESNGAQIISPQPSSSTEVSVDIYCKMLHSFSILISARNTFY</sequence>
<gene>
    <name evidence="1" type="ORF">H5410_054384</name>
</gene>
<reference evidence="1 2" key="1">
    <citation type="submission" date="2020-09" db="EMBL/GenBank/DDBJ databases">
        <title>De no assembly of potato wild relative species, Solanum commersonii.</title>
        <authorList>
            <person name="Cho K."/>
        </authorList>
    </citation>
    <scope>NUCLEOTIDE SEQUENCE [LARGE SCALE GENOMIC DNA]</scope>
    <source>
        <strain evidence="1">LZ3.2</strain>
        <tissue evidence="1">Leaf</tissue>
    </source>
</reference>
<keyword evidence="2" id="KW-1185">Reference proteome</keyword>